<reference evidence="1" key="1">
    <citation type="submission" date="2021-06" db="EMBL/GenBank/DDBJ databases">
        <authorList>
            <person name="Kallberg Y."/>
            <person name="Tangrot J."/>
            <person name="Rosling A."/>
        </authorList>
    </citation>
    <scope>NUCLEOTIDE SEQUENCE</scope>
    <source>
        <strain evidence="1">MA461A</strain>
    </source>
</reference>
<feature type="non-terminal residue" evidence="1">
    <location>
        <position position="1"/>
    </location>
</feature>
<dbReference type="EMBL" id="CAJVQC010022453">
    <property type="protein sequence ID" value="CAG8718062.1"/>
    <property type="molecule type" value="Genomic_DNA"/>
</dbReference>
<keyword evidence="2" id="KW-1185">Reference proteome</keyword>
<comment type="caution">
    <text evidence="1">The sequence shown here is derived from an EMBL/GenBank/DDBJ whole genome shotgun (WGS) entry which is preliminary data.</text>
</comment>
<sequence>VMLQTSGENLLNLIAAADELELLNLAECKLYDHVLDITCRNPYSLLDSNDFPLLNIVAMICLLKRDDLGLEEIEIWNYLIKWGIANSKKLLDKNITKWSDEDISSWSDDQFMALKETISQCIPLIRYYHIPKSYIDEQIKQYRLDPNAFIIVRQNDKAIWSDKYHGSCFGNFDLCMQSYHWTSKRTDYYCKITNLCQFTVKEYEVLAFEDFNSRESVALKRIQELASYC</sequence>
<evidence type="ECO:0000313" key="2">
    <source>
        <dbReference type="Proteomes" id="UP000789920"/>
    </source>
</evidence>
<accession>A0ACA9PPL8</accession>
<name>A0ACA9PPL8_9GLOM</name>
<gene>
    <name evidence="1" type="ORF">RPERSI_LOCUS11066</name>
</gene>
<organism evidence="1 2">
    <name type="scientific">Racocetra persica</name>
    <dbReference type="NCBI Taxonomy" id="160502"/>
    <lineage>
        <taxon>Eukaryota</taxon>
        <taxon>Fungi</taxon>
        <taxon>Fungi incertae sedis</taxon>
        <taxon>Mucoromycota</taxon>
        <taxon>Glomeromycotina</taxon>
        <taxon>Glomeromycetes</taxon>
        <taxon>Diversisporales</taxon>
        <taxon>Gigasporaceae</taxon>
        <taxon>Racocetra</taxon>
    </lineage>
</organism>
<evidence type="ECO:0000313" key="1">
    <source>
        <dbReference type="EMBL" id="CAG8718062.1"/>
    </source>
</evidence>
<dbReference type="Proteomes" id="UP000789920">
    <property type="component" value="Unassembled WGS sequence"/>
</dbReference>
<protein>
    <submittedName>
        <fullName evidence="1">3116_t:CDS:1</fullName>
    </submittedName>
</protein>
<proteinExistence type="predicted"/>